<evidence type="ECO:0000313" key="1">
    <source>
        <dbReference type="EMBL" id="CBY41787.1"/>
    </source>
</evidence>
<dbReference type="EMBL" id="FN656643">
    <property type="protein sequence ID" value="CBY41787.1"/>
    <property type="molecule type" value="Genomic_DNA"/>
</dbReference>
<accession>E4Z259</accession>
<sequence length="43" mass="5225">RRVVNQTFKELISEEINKLALVSKPEEWLRFHEEGFLMHEIDI</sequence>
<feature type="non-terminal residue" evidence="1">
    <location>
        <position position="1"/>
    </location>
</feature>
<proteinExistence type="predicted"/>
<protein>
    <submittedName>
        <fullName evidence="1">Uncharacterized protein</fullName>
    </submittedName>
</protein>
<organism evidence="1">
    <name type="scientific">Oikopleura dioica</name>
    <name type="common">Tunicate</name>
    <dbReference type="NCBI Taxonomy" id="34765"/>
    <lineage>
        <taxon>Eukaryota</taxon>
        <taxon>Metazoa</taxon>
        <taxon>Chordata</taxon>
        <taxon>Tunicata</taxon>
        <taxon>Appendicularia</taxon>
        <taxon>Copelata</taxon>
        <taxon>Oikopleuridae</taxon>
        <taxon>Oikopleura</taxon>
    </lineage>
</organism>
<dbReference type="AlphaFoldDB" id="E4Z259"/>
<name>E4Z259_OIKDI</name>
<gene>
    <name evidence="1" type="ORF">GSOID_T00023879001</name>
</gene>
<reference evidence="1" key="1">
    <citation type="journal article" date="2010" name="Science">
        <title>Plasticity of animal genome architecture unmasked by rapid evolution of a pelagic tunicate.</title>
        <authorList>
            <person name="Denoeud F."/>
            <person name="Henriet S."/>
            <person name="Mungpakdee S."/>
            <person name="Aury J.M."/>
            <person name="Da Silva C."/>
            <person name="Brinkmann H."/>
            <person name="Mikhaleva J."/>
            <person name="Olsen L.C."/>
            <person name="Jubin C."/>
            <person name="Canestro C."/>
            <person name="Bouquet J.M."/>
            <person name="Danks G."/>
            <person name="Poulain J."/>
            <person name="Campsteijn C."/>
            <person name="Adamski M."/>
            <person name="Cross I."/>
            <person name="Yadetie F."/>
            <person name="Muffato M."/>
            <person name="Louis A."/>
            <person name="Butcher S."/>
            <person name="Tsagkogeorga G."/>
            <person name="Konrad A."/>
            <person name="Singh S."/>
            <person name="Jensen M.F."/>
            <person name="Cong E.H."/>
            <person name="Eikeseth-Otteraa H."/>
            <person name="Noel B."/>
            <person name="Anthouard V."/>
            <person name="Porcel B.M."/>
            <person name="Kachouri-Lafond R."/>
            <person name="Nishino A."/>
            <person name="Ugolini M."/>
            <person name="Chourrout P."/>
            <person name="Nishida H."/>
            <person name="Aasland R."/>
            <person name="Huzurbazar S."/>
            <person name="Westhof E."/>
            <person name="Delsuc F."/>
            <person name="Lehrach H."/>
            <person name="Reinhardt R."/>
            <person name="Weissenbach J."/>
            <person name="Roy S.W."/>
            <person name="Artiguenave F."/>
            <person name="Postlethwait J.H."/>
            <person name="Manak J.R."/>
            <person name="Thompson E.M."/>
            <person name="Jaillon O."/>
            <person name="Du Pasquier L."/>
            <person name="Boudinot P."/>
            <person name="Liberles D.A."/>
            <person name="Volff J.N."/>
            <person name="Philippe H."/>
            <person name="Lenhard B."/>
            <person name="Roest Crollius H."/>
            <person name="Wincker P."/>
            <person name="Chourrout D."/>
        </authorList>
    </citation>
    <scope>NUCLEOTIDE SEQUENCE [LARGE SCALE GENOMIC DNA]</scope>
</reference>
<dbReference type="Proteomes" id="UP000011014">
    <property type="component" value="Unassembled WGS sequence"/>
</dbReference>